<dbReference type="GO" id="GO:0005634">
    <property type="term" value="C:nucleus"/>
    <property type="evidence" value="ECO:0007669"/>
    <property type="project" value="UniProtKB-SubCell"/>
</dbReference>
<comment type="caution">
    <text evidence="9">The sequence shown here is derived from an EMBL/GenBank/DDBJ whole genome shotgun (WGS) entry which is preliminary data.</text>
</comment>
<evidence type="ECO:0000256" key="3">
    <source>
        <dbReference type="ARBA" id="ARBA00022618"/>
    </source>
</evidence>
<gene>
    <name evidence="9" type="ORF">OGATHE_002471</name>
</gene>
<keyword evidence="5" id="KW-0159">Chromosome partition</keyword>
<dbReference type="Proteomes" id="UP000788993">
    <property type="component" value="Unassembled WGS sequence"/>
</dbReference>
<keyword evidence="7" id="KW-0131">Cell cycle</keyword>
<evidence type="ECO:0000256" key="1">
    <source>
        <dbReference type="ARBA" id="ARBA00004123"/>
    </source>
</evidence>
<accession>A0A9P8PE87</accession>
<evidence type="ECO:0000256" key="2">
    <source>
        <dbReference type="ARBA" id="ARBA00008585"/>
    </source>
</evidence>
<evidence type="ECO:0000313" key="9">
    <source>
        <dbReference type="EMBL" id="KAH3669659.1"/>
    </source>
</evidence>
<keyword evidence="4" id="KW-0498">Mitosis</keyword>
<evidence type="ECO:0000256" key="6">
    <source>
        <dbReference type="ARBA" id="ARBA00023242"/>
    </source>
</evidence>
<evidence type="ECO:0000256" key="7">
    <source>
        <dbReference type="ARBA" id="ARBA00023306"/>
    </source>
</evidence>
<reference evidence="9" key="2">
    <citation type="submission" date="2021-01" db="EMBL/GenBank/DDBJ databases">
        <authorList>
            <person name="Schikora-Tamarit M.A."/>
        </authorList>
    </citation>
    <scope>NUCLEOTIDE SEQUENCE</scope>
    <source>
        <strain evidence="9">NCAIM Y.01608</strain>
    </source>
</reference>
<evidence type="ECO:0000256" key="4">
    <source>
        <dbReference type="ARBA" id="ARBA00022776"/>
    </source>
</evidence>
<evidence type="ECO:0000256" key="5">
    <source>
        <dbReference type="ARBA" id="ARBA00022829"/>
    </source>
</evidence>
<keyword evidence="6" id="KW-0539">Nucleus</keyword>
<reference evidence="9" key="1">
    <citation type="journal article" date="2021" name="Open Biol.">
        <title>Shared evolutionary footprints suggest mitochondrial oxidative damage underlies multiple complex I losses in fungi.</title>
        <authorList>
            <person name="Schikora-Tamarit M.A."/>
            <person name="Marcet-Houben M."/>
            <person name="Nosek J."/>
            <person name="Gabaldon T."/>
        </authorList>
    </citation>
    <scope>NUCLEOTIDE SEQUENCE</scope>
    <source>
        <strain evidence="9">NCAIM Y.01608</strain>
    </source>
</reference>
<dbReference type="GO" id="GO:0051301">
    <property type="term" value="P:cell division"/>
    <property type="evidence" value="ECO:0007669"/>
    <property type="project" value="UniProtKB-KW"/>
</dbReference>
<comment type="subcellular location">
    <subcellularLocation>
        <location evidence="1">Nucleus</location>
    </subcellularLocation>
</comment>
<organism evidence="9 10">
    <name type="scientific">Ogataea polymorpha</name>
    <dbReference type="NCBI Taxonomy" id="460523"/>
    <lineage>
        <taxon>Eukaryota</taxon>
        <taxon>Fungi</taxon>
        <taxon>Dikarya</taxon>
        <taxon>Ascomycota</taxon>
        <taxon>Saccharomycotina</taxon>
        <taxon>Pichiomycetes</taxon>
        <taxon>Pichiales</taxon>
        <taxon>Pichiaceae</taxon>
        <taxon>Ogataea</taxon>
    </lineage>
</organism>
<dbReference type="EMBL" id="JAEUBD010000983">
    <property type="protein sequence ID" value="KAH3669659.1"/>
    <property type="molecule type" value="Genomic_DNA"/>
</dbReference>
<dbReference type="GO" id="GO:0007064">
    <property type="term" value="P:mitotic sister chromatid cohesion"/>
    <property type="evidence" value="ECO:0007669"/>
    <property type="project" value="InterPro"/>
</dbReference>
<evidence type="ECO:0000256" key="8">
    <source>
        <dbReference type="SAM" id="MobiDB-lite"/>
    </source>
</evidence>
<proteinExistence type="inferred from homology"/>
<keyword evidence="10" id="KW-1185">Reference proteome</keyword>
<dbReference type="AlphaFoldDB" id="A0A9P8PE87"/>
<protein>
    <submittedName>
        <fullName evidence="9">Uncharacterized protein</fullName>
    </submittedName>
</protein>
<dbReference type="Pfam" id="PF10345">
    <property type="entry name" value="Cohesin_load"/>
    <property type="match status" value="1"/>
</dbReference>
<dbReference type="GO" id="GO:0007059">
    <property type="term" value="P:chromosome segregation"/>
    <property type="evidence" value="ECO:0007669"/>
    <property type="project" value="UniProtKB-KW"/>
</dbReference>
<comment type="similarity">
    <text evidence="2">Belongs to the SCC4/mau-2 family.</text>
</comment>
<dbReference type="InterPro" id="IPR019440">
    <property type="entry name" value="MAU2"/>
</dbReference>
<name>A0A9P8PE87_9ASCO</name>
<sequence>MTEDDTCKRGSKPSTGSEKLEKLIQLSNWFLDEAYKKGSTSLQAEEKLQEYNNYVRASLGCLFNALEQYRGLLTLADEVFIHYKITEILLRETTSLDLASDYCSRGLQLAKRSESLEYQVRLELLNFEIQYLTDHSKGKRTSFSYFMSLAQHYESLNSITLTSIIEYLKIQYFGMIFEEDQIYRNYERIVERLENNLNENTFGFLQLILVCQLQFHLFRGNSIEYSLQKYGRLKESLESYAHYTKFQPPQFKAITQILDLLISIQDDDFKSTKSKMSKIDALIRELKALEPWARNFRFSIPVDVNIAHQSFTLPLQINWLTLREFSMLSYFYCGVSYVIKSWDGKNRTEMLFAQCQKYIGYELSEHVMISSNEMEAKVLRLKYFGLLINFYQVLAKFQCNQWHSFNRDEFPQLWKFIDDYNAGRFSSQELVIYHKIVDKVYFLLALQSQRMNNLDAAMHYYIKLRKLHSSSSTELNDYNFFSDTILASYKQTASGVGGCLQEAKDYHNQLYFLATINLVILTIHNLRRLKLLNVSEFDEDYQVLMDRYAKYLKLKNILHSELVQMQPLYKTNVLVSSTLDIFVRYILADEGQPVEFETAHLEKFSQISPLLLSMVYFVKAQTIKSNRSQSEVEQLNMKIQLYNQSFKASCKQSGFGPNGVGYIALKEISNILEKNHSHFDKKQSDSLQLKLKDVKQGFETRKRKLDPESLPPSSKEESVFSSQI</sequence>
<feature type="region of interest" description="Disordered" evidence="8">
    <location>
        <begin position="698"/>
        <end position="724"/>
    </location>
</feature>
<evidence type="ECO:0000313" key="10">
    <source>
        <dbReference type="Proteomes" id="UP000788993"/>
    </source>
</evidence>
<keyword evidence="3" id="KW-0132">Cell division</keyword>